<dbReference type="PANTHER" id="PTHR33204">
    <property type="entry name" value="TRANSCRIPTIONAL REGULATOR, MARR FAMILY"/>
    <property type="match status" value="1"/>
</dbReference>
<dbReference type="Gene3D" id="1.10.10.10">
    <property type="entry name" value="Winged helix-like DNA-binding domain superfamily/Winged helix DNA-binding domain"/>
    <property type="match status" value="1"/>
</dbReference>
<dbReference type="InterPro" id="IPR036388">
    <property type="entry name" value="WH-like_DNA-bd_sf"/>
</dbReference>
<keyword evidence="6" id="KW-1185">Reference proteome</keyword>
<dbReference type="AlphaFoldDB" id="A0A2M9BL10"/>
<dbReference type="PANTHER" id="PTHR33204:SF29">
    <property type="entry name" value="TRANSCRIPTIONAL REGULATOR"/>
    <property type="match status" value="1"/>
</dbReference>
<dbReference type="InterPro" id="IPR036390">
    <property type="entry name" value="WH_DNA-bd_sf"/>
</dbReference>
<keyword evidence="2 5" id="KW-0238">DNA-binding</keyword>
<evidence type="ECO:0000256" key="2">
    <source>
        <dbReference type="ARBA" id="ARBA00023125"/>
    </source>
</evidence>
<name>A0A2M9BL10_9BACT</name>
<gene>
    <name evidence="5" type="ORF">CLV45_0044</name>
</gene>
<sequence>MYINIQSVTNAENQLVMALSQEKIIADCPFRQTLDVLEGKWKFAIIHSLLRHGTMRFKVLERDVAGITARMLIKELKLLEAHGIVSRQAYATVPPTVEYTLTECGQSLEPVIQAIQAWGVQNREVISQSKGSKAARKAPALAGKK</sequence>
<evidence type="ECO:0000313" key="5">
    <source>
        <dbReference type="EMBL" id="PJJ58634.1"/>
    </source>
</evidence>
<organism evidence="5 6">
    <name type="scientific">Hymenobacter chitinivorans DSM 11115</name>
    <dbReference type="NCBI Taxonomy" id="1121954"/>
    <lineage>
        <taxon>Bacteria</taxon>
        <taxon>Pseudomonadati</taxon>
        <taxon>Bacteroidota</taxon>
        <taxon>Cytophagia</taxon>
        <taxon>Cytophagales</taxon>
        <taxon>Hymenobacteraceae</taxon>
        <taxon>Hymenobacter</taxon>
    </lineage>
</organism>
<dbReference type="PROSITE" id="PS51118">
    <property type="entry name" value="HTH_HXLR"/>
    <property type="match status" value="1"/>
</dbReference>
<proteinExistence type="predicted"/>
<evidence type="ECO:0000256" key="3">
    <source>
        <dbReference type="ARBA" id="ARBA00023163"/>
    </source>
</evidence>
<dbReference type="InterPro" id="IPR002577">
    <property type="entry name" value="HTH_HxlR"/>
</dbReference>
<dbReference type="GO" id="GO:0003677">
    <property type="term" value="F:DNA binding"/>
    <property type="evidence" value="ECO:0007669"/>
    <property type="project" value="UniProtKB-KW"/>
</dbReference>
<feature type="domain" description="HTH hxlR-type" evidence="4">
    <location>
        <begin position="28"/>
        <end position="127"/>
    </location>
</feature>
<protein>
    <submittedName>
        <fullName evidence="5">DNA-binding HxlR family transcriptional regulator</fullName>
    </submittedName>
</protein>
<reference evidence="5 6" key="1">
    <citation type="submission" date="2017-11" db="EMBL/GenBank/DDBJ databases">
        <title>Genomic Encyclopedia of Archaeal and Bacterial Type Strains, Phase II (KMG-II): From Individual Species to Whole Genera.</title>
        <authorList>
            <person name="Goeker M."/>
        </authorList>
    </citation>
    <scope>NUCLEOTIDE SEQUENCE [LARGE SCALE GENOMIC DNA]</scope>
    <source>
        <strain evidence="5 6">DSM 11115</strain>
    </source>
</reference>
<evidence type="ECO:0000313" key="6">
    <source>
        <dbReference type="Proteomes" id="UP000228535"/>
    </source>
</evidence>
<dbReference type="Pfam" id="PF01638">
    <property type="entry name" value="HxlR"/>
    <property type="match status" value="1"/>
</dbReference>
<dbReference type="EMBL" id="PGFA01000001">
    <property type="protein sequence ID" value="PJJ58634.1"/>
    <property type="molecule type" value="Genomic_DNA"/>
</dbReference>
<keyword evidence="1" id="KW-0805">Transcription regulation</keyword>
<accession>A0A2M9BL10</accession>
<dbReference type="SUPFAM" id="SSF46785">
    <property type="entry name" value="Winged helix' DNA-binding domain"/>
    <property type="match status" value="1"/>
</dbReference>
<keyword evidence="3" id="KW-0804">Transcription</keyword>
<evidence type="ECO:0000259" key="4">
    <source>
        <dbReference type="PROSITE" id="PS51118"/>
    </source>
</evidence>
<dbReference type="Proteomes" id="UP000228535">
    <property type="component" value="Unassembled WGS sequence"/>
</dbReference>
<evidence type="ECO:0000256" key="1">
    <source>
        <dbReference type="ARBA" id="ARBA00023015"/>
    </source>
</evidence>
<comment type="caution">
    <text evidence="5">The sequence shown here is derived from an EMBL/GenBank/DDBJ whole genome shotgun (WGS) entry which is preliminary data.</text>
</comment>